<accession>A0A8H7DZ85</accession>
<dbReference type="EMBL" id="JAACFV010000175">
    <property type="protein sequence ID" value="KAF7503502.1"/>
    <property type="molecule type" value="Genomic_DNA"/>
</dbReference>
<organism evidence="2 3">
    <name type="scientific">Endocarpon pusillum</name>
    <dbReference type="NCBI Taxonomy" id="364733"/>
    <lineage>
        <taxon>Eukaryota</taxon>
        <taxon>Fungi</taxon>
        <taxon>Dikarya</taxon>
        <taxon>Ascomycota</taxon>
        <taxon>Pezizomycotina</taxon>
        <taxon>Eurotiomycetes</taxon>
        <taxon>Chaetothyriomycetidae</taxon>
        <taxon>Verrucariales</taxon>
        <taxon>Verrucariaceae</taxon>
        <taxon>Endocarpon</taxon>
    </lineage>
</organism>
<dbReference type="Proteomes" id="UP000606974">
    <property type="component" value="Unassembled WGS sequence"/>
</dbReference>
<comment type="caution">
    <text evidence="2">The sequence shown here is derived from an EMBL/GenBank/DDBJ whole genome shotgun (WGS) entry which is preliminary data.</text>
</comment>
<sequence>MARLESNGFPVTTLTEQNRAVPGISVAYDNAFYHSSLVDGPQTNIEARHLAKELLMEFNERADKKKSPVIYLDVQNGDGQKTGANGSIFNEENLVVGTDLVYNLMRNT</sequence>
<feature type="domain" description="DNA2/NAM7 helicase-like C-terminal" evidence="1">
    <location>
        <begin position="2"/>
        <end position="106"/>
    </location>
</feature>
<proteinExistence type="predicted"/>
<reference evidence="2" key="1">
    <citation type="submission" date="2020-02" db="EMBL/GenBank/DDBJ databases">
        <authorList>
            <person name="Palmer J.M."/>
        </authorList>
    </citation>
    <scope>NUCLEOTIDE SEQUENCE</scope>
    <source>
        <strain evidence="2">EPUS1.4</strain>
        <tissue evidence="2">Thallus</tissue>
    </source>
</reference>
<dbReference type="InterPro" id="IPR041679">
    <property type="entry name" value="DNA2/NAM7-like_C"/>
</dbReference>
<protein>
    <recommendedName>
        <fullName evidence="1">DNA2/NAM7 helicase-like C-terminal domain-containing protein</fullName>
    </recommendedName>
</protein>
<evidence type="ECO:0000313" key="2">
    <source>
        <dbReference type="EMBL" id="KAF7503502.1"/>
    </source>
</evidence>
<name>A0A8H7DZ85_9EURO</name>
<keyword evidence="3" id="KW-1185">Reference proteome</keyword>
<dbReference type="OrthoDB" id="4150118at2759"/>
<gene>
    <name evidence="2" type="ORF">GJ744_003693</name>
</gene>
<dbReference type="AlphaFoldDB" id="A0A8H7DZ85"/>
<evidence type="ECO:0000313" key="3">
    <source>
        <dbReference type="Proteomes" id="UP000606974"/>
    </source>
</evidence>
<dbReference type="Pfam" id="PF13087">
    <property type="entry name" value="AAA_12"/>
    <property type="match status" value="1"/>
</dbReference>
<evidence type="ECO:0000259" key="1">
    <source>
        <dbReference type="Pfam" id="PF13087"/>
    </source>
</evidence>